<dbReference type="InterPro" id="IPR052955">
    <property type="entry name" value="UPF0703_membrane_permease"/>
</dbReference>
<evidence type="ECO:0000313" key="3">
    <source>
        <dbReference type="Proteomes" id="UP000824160"/>
    </source>
</evidence>
<dbReference type="PANTHER" id="PTHR40047">
    <property type="entry name" value="UPF0703 PROTEIN YCGQ"/>
    <property type="match status" value="1"/>
</dbReference>
<dbReference type="PANTHER" id="PTHR40047:SF1">
    <property type="entry name" value="UPF0703 PROTEIN YCGQ"/>
    <property type="match status" value="1"/>
</dbReference>
<dbReference type="InterPro" id="IPR015402">
    <property type="entry name" value="DUF1980"/>
</dbReference>
<dbReference type="InterPro" id="IPR027417">
    <property type="entry name" value="P-loop_NTPase"/>
</dbReference>
<comment type="caution">
    <text evidence="2">The sequence shown here is derived from an EMBL/GenBank/DDBJ whole genome shotgun (WGS) entry which is preliminary data.</text>
</comment>
<dbReference type="InterPro" id="IPR048447">
    <property type="entry name" value="DUF1980_C"/>
</dbReference>
<name>A0A9D1H8N7_9FIRM</name>
<accession>A0A9D1H8N7</accession>
<sequence>MPAEIPVYLFTGFLEAGKTKFIQETLEDPRFNGDKEKTLLLLCEEGEEEYDPDRFYDSKNVFIETLDDPEQLNEVYLTGLIRKTKATRVVLEYNGMWLVQDLYNKIPENWVIYQEFLLCDANTFLSYNQNMRQLVVDKLSSCEIVVFNRAPMDVDKDSFHKIVRGVSRRTDIAYEHLDGSVEYDEIEDPLPFDIEAPVITVEDRDFALFYRDIAEEPKKYDGKTVHFKGMVALDKRFPKGMIAVGRFVMTCCEADTQYMSFLCNIPAGEHPAHKDWLEVTAKVAVKNHPLYKGVGPVLTATSIEKAKAPEQEVATFY</sequence>
<reference evidence="2" key="2">
    <citation type="journal article" date="2021" name="PeerJ">
        <title>Extensive microbial diversity within the chicken gut microbiome revealed by metagenomics and culture.</title>
        <authorList>
            <person name="Gilroy R."/>
            <person name="Ravi A."/>
            <person name="Getino M."/>
            <person name="Pursley I."/>
            <person name="Horton D.L."/>
            <person name="Alikhan N.F."/>
            <person name="Baker D."/>
            <person name="Gharbi K."/>
            <person name="Hall N."/>
            <person name="Watson M."/>
            <person name="Adriaenssens E.M."/>
            <person name="Foster-Nyarko E."/>
            <person name="Jarju S."/>
            <person name="Secka A."/>
            <person name="Antonio M."/>
            <person name="Oren A."/>
            <person name="Chaudhuri R.R."/>
            <person name="La Ragione R."/>
            <person name="Hildebrand F."/>
            <person name="Pallen M.J."/>
        </authorList>
    </citation>
    <scope>NUCLEOTIDE SEQUENCE</scope>
    <source>
        <strain evidence="2">ChiBcec7-5410</strain>
    </source>
</reference>
<gene>
    <name evidence="2" type="ORF">IAC43_07660</name>
</gene>
<evidence type="ECO:0000313" key="2">
    <source>
        <dbReference type="EMBL" id="HIT95047.1"/>
    </source>
</evidence>
<dbReference type="Proteomes" id="UP000824160">
    <property type="component" value="Unassembled WGS sequence"/>
</dbReference>
<organism evidence="2 3">
    <name type="scientific">Candidatus Faecivivens stercoripullorum</name>
    <dbReference type="NCBI Taxonomy" id="2840805"/>
    <lineage>
        <taxon>Bacteria</taxon>
        <taxon>Bacillati</taxon>
        <taxon>Bacillota</taxon>
        <taxon>Clostridia</taxon>
        <taxon>Eubacteriales</taxon>
        <taxon>Oscillospiraceae</taxon>
        <taxon>Oscillospiraceae incertae sedis</taxon>
        <taxon>Candidatus Faecivivens</taxon>
    </lineage>
</organism>
<dbReference type="Pfam" id="PF21537">
    <property type="entry name" value="DUF1980_C"/>
    <property type="match status" value="1"/>
</dbReference>
<dbReference type="EMBL" id="DVLW01000211">
    <property type="protein sequence ID" value="HIT95047.1"/>
    <property type="molecule type" value="Genomic_DNA"/>
</dbReference>
<dbReference type="NCBIfam" id="TIGR03943">
    <property type="entry name" value="TIGR03943 family putative permease subunit"/>
    <property type="match status" value="1"/>
</dbReference>
<evidence type="ECO:0000259" key="1">
    <source>
        <dbReference type="Pfam" id="PF21537"/>
    </source>
</evidence>
<dbReference type="AlphaFoldDB" id="A0A9D1H8N7"/>
<reference evidence="2" key="1">
    <citation type="submission" date="2020-10" db="EMBL/GenBank/DDBJ databases">
        <authorList>
            <person name="Gilroy R."/>
        </authorList>
    </citation>
    <scope>NUCLEOTIDE SEQUENCE</scope>
    <source>
        <strain evidence="2">ChiBcec7-5410</strain>
    </source>
</reference>
<feature type="domain" description="DUF1980" evidence="1">
    <location>
        <begin position="195"/>
        <end position="311"/>
    </location>
</feature>
<protein>
    <submittedName>
        <fullName evidence="2">TIGR03943 family protein</fullName>
    </submittedName>
</protein>
<dbReference type="Gene3D" id="3.40.50.300">
    <property type="entry name" value="P-loop containing nucleotide triphosphate hydrolases"/>
    <property type="match status" value="1"/>
</dbReference>
<proteinExistence type="predicted"/>